<keyword evidence="3" id="KW-0964">Secreted</keyword>
<dbReference type="GO" id="GO:0005737">
    <property type="term" value="C:cytoplasm"/>
    <property type="evidence" value="ECO:0007669"/>
    <property type="project" value="TreeGrafter"/>
</dbReference>
<dbReference type="PANTHER" id="PTHR11515:SF11">
    <property type="entry name" value="LUTROPIN SUBUNIT BETA"/>
    <property type="match status" value="1"/>
</dbReference>
<accession>A0A8V5GVE9</accession>
<protein>
    <submittedName>
        <fullName evidence="9">Uncharacterized protein</fullName>
    </submittedName>
</protein>
<dbReference type="Proteomes" id="UP000694405">
    <property type="component" value="Chromosome 27"/>
</dbReference>
<dbReference type="PROSITE" id="PS00689">
    <property type="entry name" value="GLYCO_HORMONE_BETA_2"/>
    <property type="match status" value="1"/>
</dbReference>
<keyword evidence="6" id="KW-0325">Glycoprotein</keyword>
<keyword evidence="5" id="KW-1015">Disulfide bond</keyword>
<organism evidence="9 10">
    <name type="scientific">Melopsittacus undulatus</name>
    <name type="common">Budgerigar</name>
    <name type="synonym">Psittacus undulatus</name>
    <dbReference type="NCBI Taxonomy" id="13146"/>
    <lineage>
        <taxon>Eukaryota</taxon>
        <taxon>Metazoa</taxon>
        <taxon>Chordata</taxon>
        <taxon>Craniata</taxon>
        <taxon>Vertebrata</taxon>
        <taxon>Euteleostomi</taxon>
        <taxon>Archelosauria</taxon>
        <taxon>Archosauria</taxon>
        <taxon>Dinosauria</taxon>
        <taxon>Saurischia</taxon>
        <taxon>Theropoda</taxon>
        <taxon>Coelurosauria</taxon>
        <taxon>Aves</taxon>
        <taxon>Neognathae</taxon>
        <taxon>Neoaves</taxon>
        <taxon>Telluraves</taxon>
        <taxon>Australaves</taxon>
        <taxon>Psittaciformes</taxon>
        <taxon>Psittaculidae</taxon>
        <taxon>Melopsittacus</taxon>
    </lineage>
</organism>
<evidence type="ECO:0000313" key="9">
    <source>
        <dbReference type="Ensembl" id="ENSMUNP00000030760.1"/>
    </source>
</evidence>
<reference evidence="9" key="1">
    <citation type="submission" date="2020-03" db="EMBL/GenBank/DDBJ databases">
        <title>Melopsittacus undulatus (budgerigar) genome, bMelUnd1, maternal haplotype with Z.</title>
        <authorList>
            <person name="Gedman G."/>
            <person name="Mountcastle J."/>
            <person name="Haase B."/>
            <person name="Formenti G."/>
            <person name="Wright T."/>
            <person name="Apodaca J."/>
            <person name="Pelan S."/>
            <person name="Chow W."/>
            <person name="Rhie A."/>
            <person name="Howe K."/>
            <person name="Fedrigo O."/>
            <person name="Jarvis E.D."/>
        </authorList>
    </citation>
    <scope>NUCLEOTIDE SEQUENCE [LARGE SCALE GENOMIC DNA]</scope>
</reference>
<dbReference type="GO" id="GO:0007186">
    <property type="term" value="P:G protein-coupled receptor signaling pathway"/>
    <property type="evidence" value="ECO:0007669"/>
    <property type="project" value="TreeGrafter"/>
</dbReference>
<name>A0A8V5GVE9_MELUD</name>
<dbReference type="CDD" id="cd00069">
    <property type="entry name" value="GHB_like"/>
    <property type="match status" value="1"/>
</dbReference>
<dbReference type="SMART" id="SM00068">
    <property type="entry name" value="GHB"/>
    <property type="match status" value="1"/>
</dbReference>
<evidence type="ECO:0000256" key="8">
    <source>
        <dbReference type="RuleBase" id="RU004069"/>
    </source>
</evidence>
<reference evidence="9" key="2">
    <citation type="submission" date="2025-08" db="UniProtKB">
        <authorList>
            <consortium name="Ensembl"/>
        </authorList>
    </citation>
    <scope>IDENTIFICATION</scope>
</reference>
<evidence type="ECO:0000256" key="6">
    <source>
        <dbReference type="ARBA" id="ARBA00023180"/>
    </source>
</evidence>
<dbReference type="GO" id="GO:0005615">
    <property type="term" value="C:extracellular space"/>
    <property type="evidence" value="ECO:0007669"/>
    <property type="project" value="TreeGrafter"/>
</dbReference>
<evidence type="ECO:0000256" key="4">
    <source>
        <dbReference type="ARBA" id="ARBA00022702"/>
    </source>
</evidence>
<dbReference type="FunFam" id="2.10.90.10:FF:000007">
    <property type="entry name" value="Luteinizing hormone beta subunit"/>
    <property type="match status" value="1"/>
</dbReference>
<evidence type="ECO:0000256" key="3">
    <source>
        <dbReference type="ARBA" id="ARBA00022525"/>
    </source>
</evidence>
<evidence type="ECO:0000313" key="10">
    <source>
        <dbReference type="Proteomes" id="UP000694405"/>
    </source>
</evidence>
<keyword evidence="4 8" id="KW-0372">Hormone</keyword>
<dbReference type="Ensembl" id="ENSMUNT00000033341.1">
    <property type="protein sequence ID" value="ENSMUNP00000030760.1"/>
    <property type="gene ID" value="ENSMUNG00000019328.1"/>
</dbReference>
<dbReference type="GO" id="GO:0005179">
    <property type="term" value="F:hormone activity"/>
    <property type="evidence" value="ECO:0007669"/>
    <property type="project" value="UniProtKB-KW"/>
</dbReference>
<evidence type="ECO:0000256" key="5">
    <source>
        <dbReference type="ARBA" id="ARBA00023157"/>
    </source>
</evidence>
<dbReference type="InterPro" id="IPR029034">
    <property type="entry name" value="Cystine-knot_cytokine"/>
</dbReference>
<dbReference type="Pfam" id="PF00007">
    <property type="entry name" value="Cys_knot"/>
    <property type="match status" value="1"/>
</dbReference>
<proteinExistence type="inferred from homology"/>
<comment type="subunit">
    <text evidence="7">Heterodimer of a common alpha chain and a unique beta chain which confers biological specificity to thyrotropin, lutropin, follitropin and gonadotropin.</text>
</comment>
<dbReference type="Gene3D" id="2.10.90.10">
    <property type="entry name" value="Cystine-knot cytokines"/>
    <property type="match status" value="1"/>
</dbReference>
<evidence type="ECO:0000256" key="1">
    <source>
        <dbReference type="ARBA" id="ARBA00004613"/>
    </source>
</evidence>
<dbReference type="InterPro" id="IPR006208">
    <property type="entry name" value="Glyco_hormone_CN"/>
</dbReference>
<evidence type="ECO:0000256" key="2">
    <source>
        <dbReference type="ARBA" id="ARBA00006552"/>
    </source>
</evidence>
<evidence type="ECO:0000256" key="7">
    <source>
        <dbReference type="ARBA" id="ARBA00038688"/>
    </source>
</evidence>
<dbReference type="PROSITE" id="PS00261">
    <property type="entry name" value="GLYCO_HORMONE_BETA_1"/>
    <property type="match status" value="1"/>
</dbReference>
<dbReference type="SUPFAM" id="SSF57501">
    <property type="entry name" value="Cystine-knot cytokines"/>
    <property type="match status" value="1"/>
</dbReference>
<reference evidence="9" key="3">
    <citation type="submission" date="2025-09" db="UniProtKB">
        <authorList>
            <consortium name="Ensembl"/>
        </authorList>
    </citation>
    <scope>IDENTIFICATION</scope>
</reference>
<dbReference type="PANTHER" id="PTHR11515">
    <property type="entry name" value="GLYCOPROTEIN HORMONE BETA CHAIN"/>
    <property type="match status" value="1"/>
</dbReference>
<dbReference type="AlphaFoldDB" id="A0A8V5GVE9"/>
<keyword evidence="10" id="KW-1185">Reference proteome</keyword>
<dbReference type="InterPro" id="IPR018245">
    <property type="entry name" value="Gonadotropin_bsu_CS"/>
</dbReference>
<dbReference type="InterPro" id="IPR001545">
    <property type="entry name" value="Gonadotropin_bsu"/>
</dbReference>
<comment type="subcellular location">
    <subcellularLocation>
        <location evidence="1 8">Secreted</location>
    </subcellularLocation>
</comment>
<comment type="similarity">
    <text evidence="2 8">Belongs to the glycoprotein hormones subunit beta family.</text>
</comment>
<sequence>VPQGGPLPERPPCRPINVTVALEKDECPQCRAVTTTACGGYCRTRAPVYRSPLAPPPQSACTYRGVRYERWRLWGCPPSVDSSVAVPVALGCRCSRCPMAATDCTVQGLGPSFCGADGGFGPH</sequence>